<reference evidence="12 13" key="1">
    <citation type="submission" date="2020-08" db="EMBL/GenBank/DDBJ databases">
        <authorList>
            <person name="Liu C."/>
            <person name="Sun Q."/>
        </authorList>
    </citation>
    <scope>NUCLEOTIDE SEQUENCE [LARGE SCALE GENOMIC DNA]</scope>
    <source>
        <strain evidence="12 13">NSJ-62</strain>
    </source>
</reference>
<evidence type="ECO:0000256" key="9">
    <source>
        <dbReference type="PIRSR" id="PIRSR000077-1"/>
    </source>
</evidence>
<dbReference type="PANTHER" id="PTHR45663:SF11">
    <property type="entry name" value="GEO12009P1"/>
    <property type="match status" value="1"/>
</dbReference>
<evidence type="ECO:0000313" key="13">
    <source>
        <dbReference type="Proteomes" id="UP000515960"/>
    </source>
</evidence>
<keyword evidence="4" id="KW-0249">Electron transport</keyword>
<evidence type="ECO:0000256" key="5">
    <source>
        <dbReference type="ARBA" id="ARBA00023157"/>
    </source>
</evidence>
<evidence type="ECO:0000256" key="8">
    <source>
        <dbReference type="PIRNR" id="PIRNR000077"/>
    </source>
</evidence>
<sequence length="105" mass="11479">MALKHLTTATFDAAISNEPLAVVDFWATWCGPCRMLAPTVEKLAQQYDGKALVGKVDVDAEPELAQRYGIMSIPTVIFFKNGQEVDRKVGVQPLNAFAGVVDRNL</sequence>
<dbReference type="PANTHER" id="PTHR45663">
    <property type="entry name" value="GEO12009P1"/>
    <property type="match status" value="1"/>
</dbReference>
<evidence type="ECO:0000256" key="1">
    <source>
        <dbReference type="ARBA" id="ARBA00008987"/>
    </source>
</evidence>
<feature type="site" description="Contributes to redox potential value" evidence="9">
    <location>
        <position position="31"/>
    </location>
</feature>
<dbReference type="InterPro" id="IPR036249">
    <property type="entry name" value="Thioredoxin-like_sf"/>
</dbReference>
<feature type="active site" description="Nucleophile" evidence="9">
    <location>
        <position position="30"/>
    </location>
</feature>
<keyword evidence="5 10" id="KW-1015">Disulfide bond</keyword>
<keyword evidence="3" id="KW-0813">Transport</keyword>
<gene>
    <name evidence="12" type="primary">trxA</name>
    <name evidence="12" type="ORF">H8790_00275</name>
</gene>
<dbReference type="SUPFAM" id="SSF52833">
    <property type="entry name" value="Thioredoxin-like"/>
    <property type="match status" value="1"/>
</dbReference>
<name>A0A7G9B4Q1_9FIRM</name>
<dbReference type="CDD" id="cd02947">
    <property type="entry name" value="TRX_family"/>
    <property type="match status" value="1"/>
</dbReference>
<dbReference type="PROSITE" id="PS51352">
    <property type="entry name" value="THIOREDOXIN_2"/>
    <property type="match status" value="1"/>
</dbReference>
<keyword evidence="13" id="KW-1185">Reference proteome</keyword>
<dbReference type="InterPro" id="IPR005746">
    <property type="entry name" value="Thioredoxin"/>
</dbReference>
<comment type="similarity">
    <text evidence="1 8">Belongs to the thioredoxin family.</text>
</comment>
<keyword evidence="6 10" id="KW-0676">Redox-active center</keyword>
<evidence type="ECO:0000256" key="6">
    <source>
        <dbReference type="ARBA" id="ARBA00023284"/>
    </source>
</evidence>
<dbReference type="NCBIfam" id="TIGR01068">
    <property type="entry name" value="thioredoxin"/>
    <property type="match status" value="1"/>
</dbReference>
<dbReference type="KEGG" id="ohi:H8790_00275"/>
<evidence type="ECO:0000259" key="11">
    <source>
        <dbReference type="PROSITE" id="PS51352"/>
    </source>
</evidence>
<proteinExistence type="inferred from homology"/>
<dbReference type="Gene3D" id="3.40.30.10">
    <property type="entry name" value="Glutaredoxin"/>
    <property type="match status" value="1"/>
</dbReference>
<feature type="site" description="Deprotonates C-terminal active site Cys" evidence="9">
    <location>
        <position position="24"/>
    </location>
</feature>
<dbReference type="PRINTS" id="PR00421">
    <property type="entry name" value="THIOREDOXIN"/>
</dbReference>
<dbReference type="EMBL" id="CP060490">
    <property type="protein sequence ID" value="QNL44532.1"/>
    <property type="molecule type" value="Genomic_DNA"/>
</dbReference>
<dbReference type="FunFam" id="3.40.30.10:FF:000001">
    <property type="entry name" value="Thioredoxin"/>
    <property type="match status" value="1"/>
</dbReference>
<feature type="site" description="Contributes to redox potential value" evidence="9">
    <location>
        <position position="32"/>
    </location>
</feature>
<dbReference type="PIRSF" id="PIRSF000077">
    <property type="entry name" value="Thioredoxin"/>
    <property type="match status" value="1"/>
</dbReference>
<evidence type="ECO:0000256" key="10">
    <source>
        <dbReference type="PIRSR" id="PIRSR000077-4"/>
    </source>
</evidence>
<evidence type="ECO:0000256" key="2">
    <source>
        <dbReference type="ARBA" id="ARBA00020570"/>
    </source>
</evidence>
<evidence type="ECO:0000256" key="4">
    <source>
        <dbReference type="ARBA" id="ARBA00022982"/>
    </source>
</evidence>
<evidence type="ECO:0000256" key="3">
    <source>
        <dbReference type="ARBA" id="ARBA00022448"/>
    </source>
</evidence>
<dbReference type="AlphaFoldDB" id="A0A7G9B4Q1"/>
<evidence type="ECO:0000313" key="12">
    <source>
        <dbReference type="EMBL" id="QNL44532.1"/>
    </source>
</evidence>
<dbReference type="GO" id="GO:0005829">
    <property type="term" value="C:cytosol"/>
    <property type="evidence" value="ECO:0007669"/>
    <property type="project" value="TreeGrafter"/>
</dbReference>
<dbReference type="Pfam" id="PF00085">
    <property type="entry name" value="Thioredoxin"/>
    <property type="match status" value="1"/>
</dbReference>
<dbReference type="PROSITE" id="PS00194">
    <property type="entry name" value="THIOREDOXIN_1"/>
    <property type="match status" value="1"/>
</dbReference>
<organism evidence="12 13">
    <name type="scientific">Oscillibacter hominis</name>
    <dbReference type="NCBI Taxonomy" id="2763056"/>
    <lineage>
        <taxon>Bacteria</taxon>
        <taxon>Bacillati</taxon>
        <taxon>Bacillota</taxon>
        <taxon>Clostridia</taxon>
        <taxon>Eubacteriales</taxon>
        <taxon>Oscillospiraceae</taxon>
        <taxon>Oscillibacter</taxon>
    </lineage>
</organism>
<dbReference type="RefSeq" id="WP_187333133.1">
    <property type="nucleotide sequence ID" value="NZ_CP060490.1"/>
</dbReference>
<dbReference type="GO" id="GO:0045454">
    <property type="term" value="P:cell redox homeostasis"/>
    <property type="evidence" value="ECO:0007669"/>
    <property type="project" value="TreeGrafter"/>
</dbReference>
<dbReference type="Proteomes" id="UP000515960">
    <property type="component" value="Chromosome"/>
</dbReference>
<dbReference type="InterPro" id="IPR013766">
    <property type="entry name" value="Thioredoxin_domain"/>
</dbReference>
<feature type="domain" description="Thioredoxin" evidence="11">
    <location>
        <begin position="1"/>
        <end position="105"/>
    </location>
</feature>
<dbReference type="GO" id="GO:0015035">
    <property type="term" value="F:protein-disulfide reductase activity"/>
    <property type="evidence" value="ECO:0007669"/>
    <property type="project" value="UniProtKB-UniRule"/>
</dbReference>
<dbReference type="InterPro" id="IPR017937">
    <property type="entry name" value="Thioredoxin_CS"/>
</dbReference>
<feature type="disulfide bond" description="Redox-active" evidence="10">
    <location>
        <begin position="30"/>
        <end position="33"/>
    </location>
</feature>
<feature type="active site" description="Nucleophile" evidence="9">
    <location>
        <position position="33"/>
    </location>
</feature>
<accession>A0A7G9B4Q1</accession>
<evidence type="ECO:0000256" key="7">
    <source>
        <dbReference type="NCBIfam" id="TIGR01068"/>
    </source>
</evidence>
<protein>
    <recommendedName>
        <fullName evidence="2 7">Thioredoxin</fullName>
    </recommendedName>
</protein>